<evidence type="ECO:0000256" key="1">
    <source>
        <dbReference type="SAM" id="MobiDB-lite"/>
    </source>
</evidence>
<dbReference type="GeneID" id="85476373"/>
<dbReference type="EMBL" id="JAHMHQ010000032">
    <property type="protein sequence ID" value="KAK1622905.1"/>
    <property type="molecule type" value="Genomic_DNA"/>
</dbReference>
<feature type="region of interest" description="Disordered" evidence="1">
    <location>
        <begin position="56"/>
        <end position="104"/>
    </location>
</feature>
<name>A0AAJ0E9K3_9PEZI</name>
<sequence>MIARHRPSKSVLNVREMSLWLFMGAQSWLVSGTTGLQPLSQKTMLNGWPEAPQSFGPIHHIFPKTPKTPKTPPQTPRPGQCYRIRQPYMGSGGTPRLNKPVLRS</sequence>
<keyword evidence="3" id="KW-1185">Reference proteome</keyword>
<dbReference type="Proteomes" id="UP001243989">
    <property type="component" value="Unassembled WGS sequence"/>
</dbReference>
<protein>
    <submittedName>
        <fullName evidence="2">Uncharacterized protein</fullName>
    </submittedName>
</protein>
<evidence type="ECO:0000313" key="2">
    <source>
        <dbReference type="EMBL" id="KAK1622905.1"/>
    </source>
</evidence>
<evidence type="ECO:0000313" key="3">
    <source>
        <dbReference type="Proteomes" id="UP001243989"/>
    </source>
</evidence>
<reference evidence="2" key="1">
    <citation type="submission" date="2021-06" db="EMBL/GenBank/DDBJ databases">
        <title>Comparative genomics, transcriptomics and evolutionary studies reveal genomic signatures of adaptation to plant cell wall in hemibiotrophic fungi.</title>
        <authorList>
            <consortium name="DOE Joint Genome Institute"/>
            <person name="Baroncelli R."/>
            <person name="Diaz J.F."/>
            <person name="Benocci T."/>
            <person name="Peng M."/>
            <person name="Battaglia E."/>
            <person name="Haridas S."/>
            <person name="Andreopoulos W."/>
            <person name="Labutti K."/>
            <person name="Pangilinan J."/>
            <person name="Floch G.L."/>
            <person name="Makela M.R."/>
            <person name="Henrissat B."/>
            <person name="Grigoriev I.V."/>
            <person name="Crouch J.A."/>
            <person name="De Vries R.P."/>
            <person name="Sukno S.A."/>
            <person name="Thon M.R."/>
        </authorList>
    </citation>
    <scope>NUCLEOTIDE SEQUENCE</scope>
    <source>
        <strain evidence="2">CBS 102054</strain>
    </source>
</reference>
<proteinExistence type="predicted"/>
<dbReference type="RefSeq" id="XP_060438900.1">
    <property type="nucleotide sequence ID" value="XM_060591511.1"/>
</dbReference>
<comment type="caution">
    <text evidence="2">The sequence shown here is derived from an EMBL/GenBank/DDBJ whole genome shotgun (WGS) entry which is preliminary data.</text>
</comment>
<dbReference type="AlphaFoldDB" id="A0AAJ0E9K3"/>
<gene>
    <name evidence="2" type="ORF">BDP81DRAFT_440461</name>
</gene>
<organism evidence="2 3">
    <name type="scientific">Colletotrichum phormii</name>
    <dbReference type="NCBI Taxonomy" id="359342"/>
    <lineage>
        <taxon>Eukaryota</taxon>
        <taxon>Fungi</taxon>
        <taxon>Dikarya</taxon>
        <taxon>Ascomycota</taxon>
        <taxon>Pezizomycotina</taxon>
        <taxon>Sordariomycetes</taxon>
        <taxon>Hypocreomycetidae</taxon>
        <taxon>Glomerellales</taxon>
        <taxon>Glomerellaceae</taxon>
        <taxon>Colletotrichum</taxon>
        <taxon>Colletotrichum acutatum species complex</taxon>
    </lineage>
</organism>
<accession>A0AAJ0E9K3</accession>